<dbReference type="PANTHER" id="PTHR34611:SF2">
    <property type="entry name" value="INACTIVE RECOMBINATION-PROMOTING NUCLEASE-LIKE PROTEIN RPNE-RELATED"/>
    <property type="match status" value="1"/>
</dbReference>
<dbReference type="NCBIfam" id="TIGR01784">
    <property type="entry name" value="T_den_put_tspse"/>
    <property type="match status" value="1"/>
</dbReference>
<accession>A0ABR5MFY3</accession>
<dbReference type="InterPro" id="IPR010106">
    <property type="entry name" value="RpnA"/>
</dbReference>
<reference evidence="3 4" key="1">
    <citation type="submission" date="2015-07" db="EMBL/GenBank/DDBJ databases">
        <title>High-quality draft genome sequence of Oceanobacillus caeni HM6, a bacillus isolated from a human feces.</title>
        <authorList>
            <person name="Kumar J."/>
            <person name="Verma M.K."/>
            <person name="Pandey R."/>
            <person name="Bhambi M."/>
            <person name="Chauhan N."/>
        </authorList>
    </citation>
    <scope>NUCLEOTIDE SEQUENCE [LARGE SCALE GENOMIC DNA]</scope>
    <source>
        <strain evidence="3 4">HM6</strain>
    </source>
</reference>
<dbReference type="PANTHER" id="PTHR34611">
    <property type="match status" value="1"/>
</dbReference>
<comment type="caution">
    <text evidence="3">The sequence shown here is derived from an EMBL/GenBank/DDBJ whole genome shotgun (WGS) entry which is preliminary data.</text>
</comment>
<feature type="domain" description="Transposase (putative) YhgA-like" evidence="2">
    <location>
        <begin position="12"/>
        <end position="220"/>
    </location>
</feature>
<evidence type="ECO:0000259" key="2">
    <source>
        <dbReference type="Pfam" id="PF04754"/>
    </source>
</evidence>
<dbReference type="RefSeq" id="WP_060669144.1">
    <property type="nucleotide sequence ID" value="NZ_JANKBL010000022.1"/>
</dbReference>
<dbReference type="InterPro" id="IPR051699">
    <property type="entry name" value="Rpn/YhgA-like_nuclease"/>
</dbReference>
<dbReference type="InterPro" id="IPR006842">
    <property type="entry name" value="Transposase_31"/>
</dbReference>
<dbReference type="Proteomes" id="UP000037854">
    <property type="component" value="Unassembled WGS sequence"/>
</dbReference>
<dbReference type="Pfam" id="PF04754">
    <property type="entry name" value="Transposase_31"/>
    <property type="match status" value="1"/>
</dbReference>
<keyword evidence="4" id="KW-1185">Reference proteome</keyword>
<protein>
    <recommendedName>
        <fullName evidence="2">Transposase (putative) YhgA-like domain-containing protein</fullName>
    </recommendedName>
</protein>
<organism evidence="3 4">
    <name type="scientific">Oceanobacillus caeni</name>
    <dbReference type="NCBI Taxonomy" id="405946"/>
    <lineage>
        <taxon>Bacteria</taxon>
        <taxon>Bacillati</taxon>
        <taxon>Bacillota</taxon>
        <taxon>Bacilli</taxon>
        <taxon>Bacillales</taxon>
        <taxon>Bacillaceae</taxon>
        <taxon>Oceanobacillus</taxon>
    </lineage>
</organism>
<gene>
    <name evidence="3" type="ORF">AFL42_15600</name>
</gene>
<name>A0ABR5MFY3_9BACI</name>
<proteinExistence type="inferred from homology"/>
<dbReference type="EMBL" id="LGTK01000080">
    <property type="protein sequence ID" value="KPH71307.1"/>
    <property type="molecule type" value="Genomic_DNA"/>
</dbReference>
<evidence type="ECO:0000313" key="3">
    <source>
        <dbReference type="EMBL" id="KPH71307.1"/>
    </source>
</evidence>
<comment type="similarity">
    <text evidence="1">Belongs to the Rpn/YhgA-like nuclease family.</text>
</comment>
<sequence>MSKVNKSGKINNEHDVGYKYLLTTKQVFIQLLQSFVDKDWVDQIDEANTELIDKSFILPDFQEKEADLVYKMKLKEQEVIFYTLMELQSTVDHQMPYRLLLYMVELWREIVKSSDDRKVNQKDFHLPVIVPIVLYNGAGNWTVPLEFKQTLGKATMFGDQTLNFKYILLDVNRYTDIELLELSNLISSIFYLDQKNKNPKELYKKLKALTGALQNLTQKEFTLFQNWFKQIVMKRFPEDQHMKMEQTIDRANPKEVNQMISNLGEDLKRFYDEAQARGLKKGMEKGLEKGIEKGNKEKAIKVAEHLLLKGMSLADIAEVTELSIEEVEDLKSNRN</sequence>
<evidence type="ECO:0000313" key="4">
    <source>
        <dbReference type="Proteomes" id="UP000037854"/>
    </source>
</evidence>
<evidence type="ECO:0000256" key="1">
    <source>
        <dbReference type="ARBA" id="ARBA00009787"/>
    </source>
</evidence>